<dbReference type="Pfam" id="PF01590">
    <property type="entry name" value="GAF"/>
    <property type="match status" value="1"/>
</dbReference>
<dbReference type="InterPro" id="IPR036890">
    <property type="entry name" value="HATPase_C_sf"/>
</dbReference>
<dbReference type="PROSITE" id="PS50110">
    <property type="entry name" value="RESPONSE_REGULATORY"/>
    <property type="match status" value="1"/>
</dbReference>
<dbReference type="SUPFAM" id="SSF55874">
    <property type="entry name" value="ATPase domain of HSP90 chaperone/DNA topoisomerase II/histidine kinase"/>
    <property type="match status" value="1"/>
</dbReference>
<evidence type="ECO:0000313" key="11">
    <source>
        <dbReference type="EMBL" id="PTM45688.1"/>
    </source>
</evidence>
<dbReference type="SUPFAM" id="SSF55781">
    <property type="entry name" value="GAF domain-like"/>
    <property type="match status" value="1"/>
</dbReference>
<accession>A0A2T4YQ99</accession>
<evidence type="ECO:0000256" key="5">
    <source>
        <dbReference type="ARBA" id="ARBA00022777"/>
    </source>
</evidence>
<evidence type="ECO:0000259" key="7">
    <source>
        <dbReference type="PROSITE" id="PS50109"/>
    </source>
</evidence>
<dbReference type="InterPro" id="IPR035965">
    <property type="entry name" value="PAS-like_dom_sf"/>
</dbReference>
<dbReference type="CDD" id="cd00130">
    <property type="entry name" value="PAS"/>
    <property type="match status" value="2"/>
</dbReference>
<evidence type="ECO:0000259" key="9">
    <source>
        <dbReference type="PROSITE" id="PS50112"/>
    </source>
</evidence>
<dbReference type="InterPro" id="IPR003594">
    <property type="entry name" value="HATPase_dom"/>
</dbReference>
<dbReference type="SUPFAM" id="SSF52172">
    <property type="entry name" value="CheY-like"/>
    <property type="match status" value="1"/>
</dbReference>
<dbReference type="PANTHER" id="PTHR43304">
    <property type="entry name" value="PHYTOCHROME-LIKE PROTEIN CPH1"/>
    <property type="match status" value="1"/>
</dbReference>
<dbReference type="InterPro" id="IPR052162">
    <property type="entry name" value="Sensor_kinase/Photoreceptor"/>
</dbReference>
<feature type="domain" description="PAS" evidence="9">
    <location>
        <begin position="448"/>
        <end position="520"/>
    </location>
</feature>
<evidence type="ECO:0000256" key="1">
    <source>
        <dbReference type="ARBA" id="ARBA00000085"/>
    </source>
</evidence>
<dbReference type="CDD" id="cd00082">
    <property type="entry name" value="HisKA"/>
    <property type="match status" value="1"/>
</dbReference>
<dbReference type="InterPro" id="IPR001610">
    <property type="entry name" value="PAC"/>
</dbReference>
<dbReference type="Pfam" id="PF08448">
    <property type="entry name" value="PAS_4"/>
    <property type="match status" value="1"/>
</dbReference>
<dbReference type="PROSITE" id="PS50113">
    <property type="entry name" value="PAC"/>
    <property type="match status" value="2"/>
</dbReference>
<dbReference type="InterPro" id="IPR005467">
    <property type="entry name" value="His_kinase_dom"/>
</dbReference>
<dbReference type="Gene3D" id="3.30.450.40">
    <property type="match status" value="1"/>
</dbReference>
<dbReference type="SUPFAM" id="SSF47384">
    <property type="entry name" value="Homodimeric domain of signal transducing histidine kinase"/>
    <property type="match status" value="1"/>
</dbReference>
<dbReference type="Pfam" id="PF02518">
    <property type="entry name" value="HATPase_c"/>
    <property type="match status" value="1"/>
</dbReference>
<keyword evidence="5" id="KW-0418">Kinase</keyword>
<dbReference type="InterPro" id="IPR000700">
    <property type="entry name" value="PAS-assoc_C"/>
</dbReference>
<dbReference type="PRINTS" id="PR00344">
    <property type="entry name" value="BCTRLSENSOR"/>
</dbReference>
<evidence type="ECO:0000256" key="6">
    <source>
        <dbReference type="PROSITE-ProRule" id="PRU00169"/>
    </source>
</evidence>
<gene>
    <name evidence="11" type="ORF">C8J24_1914</name>
</gene>
<sequence length="1090" mass="119612">MRPPLLDRDELLARQAFQLALVDLFRTMARPDDIMVAAAAALGSHLDVARCGYDEVSADGAMTRGVSDWSNGTLPGLTATPDGDGDGDADAALGTGVIADLRRGHTVIVDDCATDARARDPATARCWAQAGVGALIAAPLLRDGRLAAVLYLHEATPRDWTRADIALVEDVALRTSDAVDRVRGETAVKASEARYRSLFESIDAGFCVIEVLFADGAPYDYRFLEVNRAFARNTGLDDMIGRTMRDVAPDMEQRWFDLYGHVATTGEPLRFEDPASALQDRWFEVYAYRVDAPELNHVAVLFNDISERRRNEVALSESREELELATRVARLGRFDYRPADGMLRWDDRCRALFGIPAGAPVDYESAFLANLHPDDRAAADAEVAAALDPRGTRMFDSEYRTIGQSDGVERHIVAHGIAFFDGDSPIRLVGTVVDMSDDRRAQAALRETSERLRLASRATNDAIWDWDLRSNSVLWNEALTRAYGHVLPDAKSTGDWWLDQVHPEDRARIHASIDAVIYGQDSDWTDEYRFACADGRYADVLDRGYVIRDEDGAPTRMIGAILDQSTRKAAERQLRAINEGLAEAVEVSTADRDRLWELSSDIMLRAEFDGTIVAANPAWTDMLGWSMDEIVGRPLFSLLHPDDVAHAGLAAAGIARGEEVARIDNRYAHKDGSYRWISWAARPGDGLINAVGRDVTADKEREAQLARAEDALRQAQKMEAVGQLTGGIAHDFNNMLTGILGGLDMVRRNVPEPRPDKVDRYLEAATVSAQRAAGLTQRLLAFSRRQSLDVKATDVDRLIADMEDLLARTLAENARLEIRRQDATWPVTTDANQLESALLNLAINARDAMPEGGRLTIETENTHLDAHYTEAIGDLAPGDYVAIGVSDTGTGMSKAVIEKAFDPFFTTKPIGQGTGLGLSMIYGFARQSGGHVRIYSEEGKGTTVKLYLPRFHGTAAASVPTADRDLPRADGECVLVVEDDVAVRMLIVDILGSLGYGVMEAGDAHAAIPILESERRIDLLVSDVGLPGMDGRQLAEVARRHRPDLRILFVTGYAEKAAVRGEFLGAGMEMITKPFALDMLAERIREMVAR</sequence>
<evidence type="ECO:0000256" key="4">
    <source>
        <dbReference type="ARBA" id="ARBA00022679"/>
    </source>
</evidence>
<dbReference type="InterPro" id="IPR011006">
    <property type="entry name" value="CheY-like_superfamily"/>
</dbReference>
<feature type="domain" description="PAC" evidence="10">
    <location>
        <begin position="395"/>
        <end position="447"/>
    </location>
</feature>
<dbReference type="SMART" id="SM00091">
    <property type="entry name" value="PAS"/>
    <property type="match status" value="4"/>
</dbReference>
<dbReference type="SMART" id="SM00387">
    <property type="entry name" value="HATPase_c"/>
    <property type="match status" value="1"/>
</dbReference>
<dbReference type="InterPro" id="IPR000014">
    <property type="entry name" value="PAS"/>
</dbReference>
<keyword evidence="3 6" id="KW-0597">Phosphoprotein</keyword>
<evidence type="ECO:0000259" key="8">
    <source>
        <dbReference type="PROSITE" id="PS50110"/>
    </source>
</evidence>
<evidence type="ECO:0000256" key="2">
    <source>
        <dbReference type="ARBA" id="ARBA00012438"/>
    </source>
</evidence>
<dbReference type="SMART" id="SM00448">
    <property type="entry name" value="REC"/>
    <property type="match status" value="1"/>
</dbReference>
<feature type="modified residue" description="4-aspartylphosphate" evidence="6">
    <location>
        <position position="1023"/>
    </location>
</feature>
<dbReference type="Gene3D" id="3.30.565.10">
    <property type="entry name" value="Histidine kinase-like ATPase, C-terminal domain"/>
    <property type="match status" value="1"/>
</dbReference>
<dbReference type="SMART" id="SM00065">
    <property type="entry name" value="GAF"/>
    <property type="match status" value="1"/>
</dbReference>
<dbReference type="InterPro" id="IPR003018">
    <property type="entry name" value="GAF"/>
</dbReference>
<dbReference type="PROSITE" id="PS50109">
    <property type="entry name" value="HIS_KIN"/>
    <property type="match status" value="1"/>
</dbReference>
<dbReference type="AlphaFoldDB" id="A0A2T4YQ99"/>
<dbReference type="PANTHER" id="PTHR43304:SF1">
    <property type="entry name" value="PAC DOMAIN-CONTAINING PROTEIN"/>
    <property type="match status" value="1"/>
</dbReference>
<dbReference type="SUPFAM" id="SSF55785">
    <property type="entry name" value="PYP-like sensor domain (PAS domain)"/>
    <property type="match status" value="4"/>
</dbReference>
<organism evidence="11 12">
    <name type="scientific">Sphingomonas aerolata</name>
    <dbReference type="NCBI Taxonomy" id="185951"/>
    <lineage>
        <taxon>Bacteria</taxon>
        <taxon>Pseudomonadati</taxon>
        <taxon>Pseudomonadota</taxon>
        <taxon>Alphaproteobacteria</taxon>
        <taxon>Sphingomonadales</taxon>
        <taxon>Sphingomonadaceae</taxon>
        <taxon>Sphingomonas</taxon>
    </lineage>
</organism>
<feature type="domain" description="PAC" evidence="10">
    <location>
        <begin position="524"/>
        <end position="576"/>
    </location>
</feature>
<protein>
    <recommendedName>
        <fullName evidence="2">histidine kinase</fullName>
        <ecNumber evidence="2">2.7.13.3</ecNumber>
    </recommendedName>
</protein>
<feature type="domain" description="PAS" evidence="9">
    <location>
        <begin position="588"/>
        <end position="643"/>
    </location>
</feature>
<dbReference type="Gene3D" id="3.30.450.20">
    <property type="entry name" value="PAS domain"/>
    <property type="match status" value="4"/>
</dbReference>
<dbReference type="GO" id="GO:0000155">
    <property type="term" value="F:phosphorelay sensor kinase activity"/>
    <property type="evidence" value="ECO:0007669"/>
    <property type="project" value="InterPro"/>
</dbReference>
<dbReference type="InterPro" id="IPR029016">
    <property type="entry name" value="GAF-like_dom_sf"/>
</dbReference>
<dbReference type="EMBL" id="PZZN01000002">
    <property type="protein sequence ID" value="PTM45688.1"/>
    <property type="molecule type" value="Genomic_DNA"/>
</dbReference>
<dbReference type="InterPro" id="IPR013656">
    <property type="entry name" value="PAS_4"/>
</dbReference>
<dbReference type="InterPro" id="IPR003661">
    <property type="entry name" value="HisK_dim/P_dom"/>
</dbReference>
<dbReference type="InterPro" id="IPR001789">
    <property type="entry name" value="Sig_transdc_resp-reg_receiver"/>
</dbReference>
<dbReference type="Gene3D" id="3.40.50.2300">
    <property type="match status" value="1"/>
</dbReference>
<dbReference type="Proteomes" id="UP000240996">
    <property type="component" value="Unassembled WGS sequence"/>
</dbReference>
<name>A0A2T4YQ99_9SPHN</name>
<dbReference type="InterPro" id="IPR004358">
    <property type="entry name" value="Sig_transdc_His_kin-like_C"/>
</dbReference>
<dbReference type="InterPro" id="IPR013655">
    <property type="entry name" value="PAS_fold_3"/>
</dbReference>
<dbReference type="NCBIfam" id="TIGR00229">
    <property type="entry name" value="sensory_box"/>
    <property type="match status" value="3"/>
</dbReference>
<feature type="domain" description="Histidine kinase" evidence="7">
    <location>
        <begin position="727"/>
        <end position="952"/>
    </location>
</feature>
<proteinExistence type="predicted"/>
<dbReference type="SMART" id="SM00388">
    <property type="entry name" value="HisKA"/>
    <property type="match status" value="1"/>
</dbReference>
<dbReference type="EC" id="2.7.13.3" evidence="2"/>
<dbReference type="Gene3D" id="1.10.287.130">
    <property type="match status" value="1"/>
</dbReference>
<reference evidence="11 12" key="1">
    <citation type="submission" date="2018-04" db="EMBL/GenBank/DDBJ databases">
        <title>Genomic Encyclopedia of Type Strains, Phase III (KMG-III): the genomes of soil and plant-associated and newly described type strains.</title>
        <authorList>
            <person name="Whitman W."/>
        </authorList>
    </citation>
    <scope>NUCLEOTIDE SEQUENCE [LARGE SCALE GENOMIC DNA]</scope>
    <source>
        <strain evidence="11 12">NW12</strain>
    </source>
</reference>
<dbReference type="Pfam" id="PF08447">
    <property type="entry name" value="PAS_3"/>
    <property type="match status" value="3"/>
</dbReference>
<dbReference type="Pfam" id="PF00512">
    <property type="entry name" value="HisKA"/>
    <property type="match status" value="1"/>
</dbReference>
<dbReference type="InterPro" id="IPR036097">
    <property type="entry name" value="HisK_dim/P_sf"/>
</dbReference>
<dbReference type="SMART" id="SM00086">
    <property type="entry name" value="PAC"/>
    <property type="match status" value="3"/>
</dbReference>
<evidence type="ECO:0000259" key="10">
    <source>
        <dbReference type="PROSITE" id="PS50113"/>
    </source>
</evidence>
<evidence type="ECO:0000313" key="12">
    <source>
        <dbReference type="Proteomes" id="UP000240996"/>
    </source>
</evidence>
<comment type="catalytic activity">
    <reaction evidence="1">
        <text>ATP + protein L-histidine = ADP + protein N-phospho-L-histidine.</text>
        <dbReference type="EC" id="2.7.13.3"/>
    </reaction>
</comment>
<dbReference type="PROSITE" id="PS50112">
    <property type="entry name" value="PAS"/>
    <property type="match status" value="2"/>
</dbReference>
<keyword evidence="12" id="KW-1185">Reference proteome</keyword>
<dbReference type="Pfam" id="PF00072">
    <property type="entry name" value="Response_reg"/>
    <property type="match status" value="1"/>
</dbReference>
<dbReference type="RefSeq" id="WP_107931966.1">
    <property type="nucleotide sequence ID" value="NZ_PZZN01000002.1"/>
</dbReference>
<comment type="caution">
    <text evidence="11">The sequence shown here is derived from an EMBL/GenBank/DDBJ whole genome shotgun (WGS) entry which is preliminary data.</text>
</comment>
<dbReference type="CDD" id="cd18161">
    <property type="entry name" value="REC_hyHK_blue-like"/>
    <property type="match status" value="1"/>
</dbReference>
<dbReference type="CDD" id="cd16919">
    <property type="entry name" value="HATPase_CckA-like"/>
    <property type="match status" value="1"/>
</dbReference>
<evidence type="ECO:0000256" key="3">
    <source>
        <dbReference type="ARBA" id="ARBA00022553"/>
    </source>
</evidence>
<keyword evidence="4" id="KW-0808">Transferase</keyword>
<feature type="domain" description="Response regulatory" evidence="8">
    <location>
        <begin position="973"/>
        <end position="1088"/>
    </location>
</feature>